<keyword evidence="3" id="KW-1185">Reference proteome</keyword>
<evidence type="ECO:0000313" key="3">
    <source>
        <dbReference type="Proteomes" id="UP000253817"/>
    </source>
</evidence>
<accession>A0A3N0IXU7</accession>
<dbReference type="Proteomes" id="UP000253817">
    <property type="component" value="Unassembled WGS sequence"/>
</dbReference>
<gene>
    <name evidence="1" type="ORF">C1876_01720</name>
    <name evidence="2" type="ORF">DMP09_10570</name>
</gene>
<protein>
    <submittedName>
        <fullName evidence="2">Uncharacterized protein</fullName>
    </submittedName>
</protein>
<evidence type="ECO:0000313" key="1">
    <source>
        <dbReference type="EMBL" id="RDB71494.1"/>
    </source>
</evidence>
<proteinExistence type="predicted"/>
<evidence type="ECO:0000313" key="2">
    <source>
        <dbReference type="EMBL" id="RNM41260.1"/>
    </source>
</evidence>
<organism evidence="2 4">
    <name type="scientific">Eggerthella sinensis</name>
    <dbReference type="NCBI Taxonomy" id="242230"/>
    <lineage>
        <taxon>Bacteria</taxon>
        <taxon>Bacillati</taxon>
        <taxon>Actinomycetota</taxon>
        <taxon>Coriobacteriia</taxon>
        <taxon>Eggerthellales</taxon>
        <taxon>Eggerthellaceae</taxon>
        <taxon>Eggerthella</taxon>
    </lineage>
</organism>
<evidence type="ECO:0000313" key="4">
    <source>
        <dbReference type="Proteomes" id="UP000270112"/>
    </source>
</evidence>
<reference evidence="1 3" key="1">
    <citation type="journal article" date="2018" name="Elife">
        <title>Discovery and characterization of a prevalent human gut bacterial enzyme sufficient for the inactivation of a family of plant toxins.</title>
        <authorList>
            <person name="Koppel N."/>
            <person name="Bisanz J.E."/>
            <person name="Pandelia M.E."/>
            <person name="Turnbaugh P.J."/>
            <person name="Balskus E.P."/>
        </authorList>
    </citation>
    <scope>NUCLEOTIDE SEQUENCE [LARGE SCALE GENOMIC DNA]</scope>
    <source>
        <strain evidence="1 3">DSM 16107</strain>
    </source>
</reference>
<reference evidence="2" key="3">
    <citation type="journal article" date="2019" name="Microbiol. Resour. Announc.">
        <title>Draft Genome Sequences of Type Strains of Gordonibacter faecihominis, Paraeggerthella hongkongensis, Parvibacter caecicola,Slackia equolifaciens, Slackia faecicanis, and Slackia isoflavoniconvertens.</title>
        <authorList>
            <person name="Danylec N."/>
            <person name="Stoll D.A."/>
            <person name="Dotsch A."/>
            <person name="Huch M."/>
        </authorList>
    </citation>
    <scope>NUCLEOTIDE SEQUENCE</scope>
    <source>
        <strain evidence="2">DSM 16107</strain>
    </source>
</reference>
<reference evidence="4" key="2">
    <citation type="submission" date="2018-05" db="EMBL/GenBank/DDBJ databases">
        <title>Genome Sequencing of selected type strains of the family Eggerthellaceae.</title>
        <authorList>
            <person name="Danylec N."/>
            <person name="Stoll D.A."/>
            <person name="Doetsch A."/>
            <person name="Huch M."/>
        </authorList>
    </citation>
    <scope>NUCLEOTIDE SEQUENCE [LARGE SCALE GENOMIC DNA]</scope>
    <source>
        <strain evidence="4">DSM 16107</strain>
    </source>
</reference>
<dbReference type="EMBL" id="QICC01000043">
    <property type="protein sequence ID" value="RNM41260.1"/>
    <property type="molecule type" value="Genomic_DNA"/>
</dbReference>
<dbReference type="EMBL" id="PPTT01000002">
    <property type="protein sequence ID" value="RDB71494.1"/>
    <property type="molecule type" value="Genomic_DNA"/>
</dbReference>
<dbReference type="Proteomes" id="UP000270112">
    <property type="component" value="Unassembled WGS sequence"/>
</dbReference>
<dbReference type="AlphaFoldDB" id="A0A3N0IXU7"/>
<sequence>MLATAAPRAAVVHEEGGYQGALMRQPVSVVSTNSNPIRNSAEHAHPIKAMSAVTHSTPEFIAPSSFPMRTAYCGEAKEAEKIRALLQGLR</sequence>
<comment type="caution">
    <text evidence="2">The sequence shown here is derived from an EMBL/GenBank/DDBJ whole genome shotgun (WGS) entry which is preliminary data.</text>
</comment>
<name>A0A3N0IXU7_9ACTN</name>